<dbReference type="Pfam" id="PF13953">
    <property type="entry name" value="PapC_C"/>
    <property type="match status" value="1"/>
</dbReference>
<proteinExistence type="inferred from homology"/>
<organism evidence="16 17">
    <name type="scientific">Enterobacter cloacae</name>
    <dbReference type="NCBI Taxonomy" id="550"/>
    <lineage>
        <taxon>Bacteria</taxon>
        <taxon>Pseudomonadati</taxon>
        <taxon>Pseudomonadota</taxon>
        <taxon>Gammaproteobacteria</taxon>
        <taxon>Enterobacterales</taxon>
        <taxon>Enterobacteriaceae</taxon>
        <taxon>Enterobacter</taxon>
        <taxon>Enterobacter cloacae complex</taxon>
    </lineage>
</organism>
<evidence type="ECO:0000256" key="2">
    <source>
        <dbReference type="ARBA" id="ARBA00008064"/>
    </source>
</evidence>
<dbReference type="RefSeq" id="WP_154816110.1">
    <property type="nucleotide sequence ID" value="NZ_FJXR01000003.1"/>
</dbReference>
<dbReference type="Pfam" id="PF13954">
    <property type="entry name" value="PapC_N"/>
    <property type="match status" value="1"/>
</dbReference>
<dbReference type="Proteomes" id="UP000076008">
    <property type="component" value="Unassembled WGS sequence"/>
</dbReference>
<dbReference type="GO" id="GO:0009297">
    <property type="term" value="P:pilus assembly"/>
    <property type="evidence" value="ECO:0007669"/>
    <property type="project" value="InterPro"/>
</dbReference>
<dbReference type="FunFam" id="3.10.20.410:FF:000001">
    <property type="entry name" value="Fimbrial outer membrane usher protein"/>
    <property type="match status" value="1"/>
</dbReference>
<dbReference type="InterPro" id="IPR018030">
    <property type="entry name" value="Fimbrial_membr_usher_CS"/>
</dbReference>
<accession>A0A156WJ93</accession>
<evidence type="ECO:0000256" key="10">
    <source>
        <dbReference type="ARBA" id="ARBA00023237"/>
    </source>
</evidence>
<dbReference type="InterPro" id="IPR042186">
    <property type="entry name" value="FimD_plug_dom"/>
</dbReference>
<comment type="subcellular location">
    <subcellularLocation>
        <location evidence="1 11">Cell outer membrane</location>
        <topology evidence="1 11">Multi-pass membrane protein</topology>
    </subcellularLocation>
</comment>
<keyword evidence="6 11" id="KW-0812">Transmembrane</keyword>
<dbReference type="GO" id="GO:0015473">
    <property type="term" value="F:fimbrial usher porin activity"/>
    <property type="evidence" value="ECO:0007669"/>
    <property type="project" value="InterPro"/>
</dbReference>
<reference evidence="16 17" key="1">
    <citation type="submission" date="2016-03" db="EMBL/GenBank/DDBJ databases">
        <authorList>
            <consortium name="Pathogen Informatics"/>
        </authorList>
    </citation>
    <scope>NUCLEOTIDE SEQUENCE [LARGE SCALE GENOMIC DNA]</scope>
    <source>
        <strain evidence="17">e1252</strain>
    </source>
</reference>
<dbReference type="Gene3D" id="3.10.20.410">
    <property type="match status" value="1"/>
</dbReference>
<keyword evidence="7 13" id="KW-0732">Signal</keyword>
<dbReference type="InterPro" id="IPR025885">
    <property type="entry name" value="PapC_N"/>
</dbReference>
<evidence type="ECO:0000256" key="7">
    <source>
        <dbReference type="ARBA" id="ARBA00022729"/>
    </source>
</evidence>
<protein>
    <submittedName>
        <fullName evidence="16">Outer membrane usher protein lpfC</fullName>
    </submittedName>
</protein>
<evidence type="ECO:0000256" key="3">
    <source>
        <dbReference type="ARBA" id="ARBA00022448"/>
    </source>
</evidence>
<dbReference type="SUPFAM" id="SSF141729">
    <property type="entry name" value="FimD N-terminal domain-like"/>
    <property type="match status" value="1"/>
</dbReference>
<keyword evidence="9" id="KW-1015">Disulfide bond</keyword>
<dbReference type="PANTHER" id="PTHR30451">
    <property type="entry name" value="OUTER MEMBRANE USHER PROTEIN"/>
    <property type="match status" value="1"/>
</dbReference>
<evidence type="ECO:0000313" key="17">
    <source>
        <dbReference type="Proteomes" id="UP000076008"/>
    </source>
</evidence>
<evidence type="ECO:0000259" key="15">
    <source>
        <dbReference type="Pfam" id="PF13954"/>
    </source>
</evidence>
<dbReference type="Gene3D" id="2.60.40.3110">
    <property type="match status" value="1"/>
</dbReference>
<dbReference type="Gene3D" id="2.60.40.2070">
    <property type="match status" value="1"/>
</dbReference>
<comment type="similarity">
    <text evidence="2 11">Belongs to the fimbrial export usher family.</text>
</comment>
<dbReference type="FunFam" id="2.60.40.3110:FF:000001">
    <property type="entry name" value="Putative fimbrial outer membrane usher"/>
    <property type="match status" value="1"/>
</dbReference>
<dbReference type="Pfam" id="PF00577">
    <property type="entry name" value="Usher"/>
    <property type="match status" value="1"/>
</dbReference>
<dbReference type="AlphaFoldDB" id="A0A156WJ93"/>
<sequence>MYSHKKPFTCRISSLLVILCGLALAIFAQQVMADDYFNPALLDIDNPQQGKTDLSVYEKGPGQAPGKYQVAIFINNNKIDTRDVTFTLQKDSHGSSSLQPCFSLSDLKSLGIKTQKYPALMAKGRCADLTAIPAASASFHVRNQQLLLSIPQLALGQVPRGYIDPKEFDEGITAGILNYSATASQSRARQPGEQDNSSQYVNLRPGFNVGAWRVRNYSTWNRSTQGKEEQQKFSSVYTYAQRDIVAMKSDLTVGQSSSPSDVFDSVPYTGVELKSDSDMLPDSEKGYAPIIRGTAHSNALVMVRQNGYVIYQNTVAPGAFEINDLYPTGSSGDLQVTVKETDGSESHFVVPYASVPVLQREKNLRYSVTAGRYRSYDNDVEKTPFAQGSAIYGLPYGFTAYGGVQQSSHYQSQALGAGKNMGDLGAFSIDVTRAKALLKKQQSSKGQSWRVRYSKDFAGSGTNFSLAGYRYNSKGFYTLEDTMESYTRSDDWSAPQQRRARTEATVDQTLPEGWGSVTLSMVKETYWSQNQDMTSMSVSYNNSWHGVSYSLSYSMNKNTNDSDENGDEVTNDNEFSLSVSVPLDRWMHNTWATYNLNNTKDGTTQNVGLNGTALKEDNLNWNIQQGLSSTGSGNSTSMNADYKATYGEVSAGVSQDKYQQTVNVGLQGGVVAHANGITLSQPLGETIALVKAPGTHGTHIANQTGVETDFRGYTVVPFVTAYRHNTIALDTETLPDNADVTHAAQVVTPTRGAVVRASFNTRVGSRVLMTLTQNGKPLPFGATVTTEDKDSEFIVGNDGQTYLSGLPQQGHLAVSWGQDASEHCVADYALTDEKEKTSIINAAAQCHRSTVQANDYAND</sequence>
<dbReference type="InterPro" id="IPR037224">
    <property type="entry name" value="PapC_N_sf"/>
</dbReference>
<dbReference type="InterPro" id="IPR000015">
    <property type="entry name" value="Fimb_usher"/>
</dbReference>
<dbReference type="InterPro" id="IPR043142">
    <property type="entry name" value="PapC-like_C_sf"/>
</dbReference>
<keyword evidence="4" id="KW-1134">Transmembrane beta strand</keyword>
<keyword evidence="3 11" id="KW-0813">Transport</keyword>
<dbReference type="Gene3D" id="2.60.40.2610">
    <property type="entry name" value="Outer membrane usher protein FimD, plug domain"/>
    <property type="match status" value="1"/>
</dbReference>
<evidence type="ECO:0000256" key="4">
    <source>
        <dbReference type="ARBA" id="ARBA00022452"/>
    </source>
</evidence>
<evidence type="ECO:0000256" key="11">
    <source>
        <dbReference type="RuleBase" id="RU003884"/>
    </source>
</evidence>
<dbReference type="FunFam" id="2.60.40.2610:FF:000001">
    <property type="entry name" value="Outer membrane fimbrial usher protein"/>
    <property type="match status" value="1"/>
</dbReference>
<evidence type="ECO:0000256" key="12">
    <source>
        <dbReference type="SAM" id="MobiDB-lite"/>
    </source>
</evidence>
<evidence type="ECO:0000259" key="14">
    <source>
        <dbReference type="Pfam" id="PF13953"/>
    </source>
</evidence>
<evidence type="ECO:0000256" key="13">
    <source>
        <dbReference type="SAM" id="SignalP"/>
    </source>
</evidence>
<dbReference type="PANTHER" id="PTHR30451:SF21">
    <property type="entry name" value="FIMBRIAL USHER DOMAIN-CONTAINING PROTEIN YDET-RELATED"/>
    <property type="match status" value="1"/>
</dbReference>
<feature type="domain" description="PapC-like C-terminal" evidence="14">
    <location>
        <begin position="768"/>
        <end position="831"/>
    </location>
</feature>
<dbReference type="GO" id="GO:0009279">
    <property type="term" value="C:cell outer membrane"/>
    <property type="evidence" value="ECO:0007669"/>
    <property type="project" value="UniProtKB-SubCell"/>
</dbReference>
<keyword evidence="10 11" id="KW-0998">Cell outer membrane</keyword>
<gene>
    <name evidence="16" type="primary">lpfC</name>
    <name evidence="16" type="ORF">SAMEA2273318_00619</name>
</gene>
<feature type="region of interest" description="Disordered" evidence="12">
    <location>
        <begin position="488"/>
        <end position="507"/>
    </location>
</feature>
<evidence type="ECO:0000256" key="6">
    <source>
        <dbReference type="ARBA" id="ARBA00022692"/>
    </source>
</evidence>
<keyword evidence="5 11" id="KW-1029">Fimbrium biogenesis</keyword>
<evidence type="ECO:0000256" key="5">
    <source>
        <dbReference type="ARBA" id="ARBA00022558"/>
    </source>
</evidence>
<evidence type="ECO:0000256" key="9">
    <source>
        <dbReference type="ARBA" id="ARBA00023157"/>
    </source>
</evidence>
<evidence type="ECO:0000313" key="16">
    <source>
        <dbReference type="EMBL" id="CZU50413.1"/>
    </source>
</evidence>
<name>A0A156WJ93_ENTCL</name>
<keyword evidence="8 11" id="KW-0472">Membrane</keyword>
<feature type="domain" description="PapC N-terminal" evidence="15">
    <location>
        <begin position="36"/>
        <end position="182"/>
    </location>
</feature>
<dbReference type="EMBL" id="FJXR01000003">
    <property type="protein sequence ID" value="CZU50413.1"/>
    <property type="molecule type" value="Genomic_DNA"/>
</dbReference>
<feature type="chain" id="PRO_5009816268" evidence="13">
    <location>
        <begin position="34"/>
        <end position="859"/>
    </location>
</feature>
<dbReference type="InterPro" id="IPR025949">
    <property type="entry name" value="PapC-like_C"/>
</dbReference>
<dbReference type="PROSITE" id="PS01151">
    <property type="entry name" value="FIMBRIAL_USHER"/>
    <property type="match status" value="1"/>
</dbReference>
<evidence type="ECO:0000256" key="1">
    <source>
        <dbReference type="ARBA" id="ARBA00004571"/>
    </source>
</evidence>
<feature type="signal peptide" evidence="13">
    <location>
        <begin position="1"/>
        <end position="33"/>
    </location>
</feature>
<evidence type="ECO:0000256" key="8">
    <source>
        <dbReference type="ARBA" id="ARBA00023136"/>
    </source>
</evidence>